<dbReference type="Gene3D" id="2.70.40.10">
    <property type="match status" value="1"/>
</dbReference>
<evidence type="ECO:0008006" key="5">
    <source>
        <dbReference type="Google" id="ProtNLM"/>
    </source>
</evidence>
<evidence type="ECO:0000313" key="4">
    <source>
        <dbReference type="Proteomes" id="UP000018211"/>
    </source>
</evidence>
<dbReference type="Pfam" id="PF22769">
    <property type="entry name" value="DCD"/>
    <property type="match status" value="1"/>
</dbReference>
<accession>A0AAV2VJZ9</accession>
<evidence type="ECO:0000256" key="2">
    <source>
        <dbReference type="ARBA" id="ARBA00023080"/>
    </source>
</evidence>
<reference evidence="3 4" key="1">
    <citation type="journal article" date="2013" name="ISME J.">
        <title>Comparative genomics of pathogenic lineages of Vibrio nigripulchritudo identifies virulence-associated traits.</title>
        <authorList>
            <person name="Goudenege D."/>
            <person name="Labreuche Y."/>
            <person name="Krin E."/>
            <person name="Ansquer D."/>
            <person name="Mangenot S."/>
            <person name="Calteau A."/>
            <person name="Medigue C."/>
            <person name="Mazel D."/>
            <person name="Polz M.F."/>
            <person name="Le Roux F."/>
        </authorList>
    </citation>
    <scope>NUCLEOTIDE SEQUENCE [LARGE SCALE GENOMIC DNA]</scope>
    <source>
        <strain evidence="3 4">SOn1</strain>
    </source>
</reference>
<dbReference type="SUPFAM" id="SSF51283">
    <property type="entry name" value="dUTPase-like"/>
    <property type="match status" value="1"/>
</dbReference>
<dbReference type="AlphaFoldDB" id="A0AAV2VJZ9"/>
<dbReference type="InterPro" id="IPR011962">
    <property type="entry name" value="dCTP_deaminase"/>
</dbReference>
<dbReference type="GO" id="GO:0006229">
    <property type="term" value="P:dUTP biosynthetic process"/>
    <property type="evidence" value="ECO:0007669"/>
    <property type="project" value="InterPro"/>
</dbReference>
<dbReference type="EMBL" id="CAOF01000039">
    <property type="protein sequence ID" value="CCO44996.1"/>
    <property type="molecule type" value="Genomic_DNA"/>
</dbReference>
<dbReference type="RefSeq" id="WP_022610633.1">
    <property type="nucleotide sequence ID" value="NZ_LK391965.1"/>
</dbReference>
<dbReference type="Proteomes" id="UP000018211">
    <property type="component" value="Unassembled WGS sequence"/>
</dbReference>
<dbReference type="NCBIfam" id="TIGR02274">
    <property type="entry name" value="dCTP_deam"/>
    <property type="match status" value="1"/>
</dbReference>
<sequence>MILTGREIHHQVSTGAITVSPYFSERVTSNSYDLALGEKYIRYTEEIIDPKVSAEHEILSIPSEGLVLNRGDFILCESCEVVGSDHFVPIIHAKSGIARAGLFVHVTADLIDIGSKGKITFQMYATLPVRIFPNMLIGQVTFWVPEGEIELYDGKYQGSTGPSASKTYLDYQSGN</sequence>
<dbReference type="CDD" id="cd07557">
    <property type="entry name" value="trimeric_dUTPase"/>
    <property type="match status" value="1"/>
</dbReference>
<comment type="caution">
    <text evidence="3">The sequence shown here is derived from an EMBL/GenBank/DDBJ whole genome shotgun (WGS) entry which is preliminary data.</text>
</comment>
<gene>
    <name evidence="3" type="ORF">VIBNISOn1_1330003</name>
</gene>
<dbReference type="InterPro" id="IPR036157">
    <property type="entry name" value="dUTPase-like_sf"/>
</dbReference>
<evidence type="ECO:0000313" key="3">
    <source>
        <dbReference type="EMBL" id="CCO44996.1"/>
    </source>
</evidence>
<name>A0AAV2VJZ9_9VIBR</name>
<keyword evidence="2" id="KW-0546">Nucleotide metabolism</keyword>
<evidence type="ECO:0000256" key="1">
    <source>
        <dbReference type="ARBA" id="ARBA00022801"/>
    </source>
</evidence>
<dbReference type="InterPro" id="IPR033704">
    <property type="entry name" value="dUTPase_trimeric"/>
</dbReference>
<organism evidence="3 4">
    <name type="scientific">Vibrio nigripulchritudo SOn1</name>
    <dbReference type="NCBI Taxonomy" id="1238450"/>
    <lineage>
        <taxon>Bacteria</taxon>
        <taxon>Pseudomonadati</taxon>
        <taxon>Pseudomonadota</taxon>
        <taxon>Gammaproteobacteria</taxon>
        <taxon>Vibrionales</taxon>
        <taxon>Vibrionaceae</taxon>
        <taxon>Vibrio</taxon>
    </lineage>
</organism>
<keyword evidence="1" id="KW-0378">Hydrolase</keyword>
<protein>
    <recommendedName>
        <fullName evidence="5">Deoxycytidine triphosphate deaminase</fullName>
    </recommendedName>
</protein>
<dbReference type="PANTHER" id="PTHR42680">
    <property type="entry name" value="DCTP DEAMINASE"/>
    <property type="match status" value="1"/>
</dbReference>
<proteinExistence type="predicted"/>
<dbReference type="GO" id="GO:0008829">
    <property type="term" value="F:dCTP deaminase activity"/>
    <property type="evidence" value="ECO:0007669"/>
    <property type="project" value="InterPro"/>
</dbReference>
<dbReference type="PANTHER" id="PTHR42680:SF3">
    <property type="entry name" value="DCTP DEAMINASE"/>
    <property type="match status" value="1"/>
</dbReference>